<dbReference type="EMBL" id="JAYMYR010000005">
    <property type="protein sequence ID" value="KAK7364009.1"/>
    <property type="molecule type" value="Genomic_DNA"/>
</dbReference>
<reference evidence="1 2" key="1">
    <citation type="submission" date="2024-01" db="EMBL/GenBank/DDBJ databases">
        <title>The genomes of 5 underutilized Papilionoideae crops provide insights into root nodulation and disease resistanc.</title>
        <authorList>
            <person name="Jiang F."/>
        </authorList>
    </citation>
    <scope>NUCLEOTIDE SEQUENCE [LARGE SCALE GENOMIC DNA]</scope>
    <source>
        <strain evidence="1">JINMINGXINNONG_FW02</strain>
        <tissue evidence="1">Leaves</tissue>
    </source>
</reference>
<dbReference type="Proteomes" id="UP001374584">
    <property type="component" value="Unassembled WGS sequence"/>
</dbReference>
<proteinExistence type="predicted"/>
<name>A0AAN9RAN6_PHACN</name>
<organism evidence="1 2">
    <name type="scientific">Phaseolus coccineus</name>
    <name type="common">Scarlet runner bean</name>
    <name type="synonym">Phaseolus multiflorus</name>
    <dbReference type="NCBI Taxonomy" id="3886"/>
    <lineage>
        <taxon>Eukaryota</taxon>
        <taxon>Viridiplantae</taxon>
        <taxon>Streptophyta</taxon>
        <taxon>Embryophyta</taxon>
        <taxon>Tracheophyta</taxon>
        <taxon>Spermatophyta</taxon>
        <taxon>Magnoliopsida</taxon>
        <taxon>eudicotyledons</taxon>
        <taxon>Gunneridae</taxon>
        <taxon>Pentapetalae</taxon>
        <taxon>rosids</taxon>
        <taxon>fabids</taxon>
        <taxon>Fabales</taxon>
        <taxon>Fabaceae</taxon>
        <taxon>Papilionoideae</taxon>
        <taxon>50 kb inversion clade</taxon>
        <taxon>NPAAA clade</taxon>
        <taxon>indigoferoid/millettioid clade</taxon>
        <taxon>Phaseoleae</taxon>
        <taxon>Phaseolus</taxon>
    </lineage>
</organism>
<comment type="caution">
    <text evidence="1">The sequence shown here is derived from an EMBL/GenBank/DDBJ whole genome shotgun (WGS) entry which is preliminary data.</text>
</comment>
<dbReference type="AlphaFoldDB" id="A0AAN9RAN6"/>
<evidence type="ECO:0000313" key="2">
    <source>
        <dbReference type="Proteomes" id="UP001374584"/>
    </source>
</evidence>
<gene>
    <name evidence="1" type="ORF">VNO80_12325</name>
</gene>
<evidence type="ECO:0000313" key="1">
    <source>
        <dbReference type="EMBL" id="KAK7364009.1"/>
    </source>
</evidence>
<accession>A0AAN9RAN6</accession>
<protein>
    <submittedName>
        <fullName evidence="1">Uncharacterized protein</fullName>
    </submittedName>
</protein>
<sequence length="169" mass="18594">MCYSSASSTMNHGRESSKVPFGEKELYTSSLFSFPSFTLFTPNNHTLFSFCPMFSTLEFNKLNNARADEADSGNFNSFTPSEDSSGYCDVLEDLFCAKSDTDSSNEACGDESDEEVSLEELLLDGKTKEKVEVLAAMVGVDTADPATVLNEVVRVLKVLKRINQYQLSA</sequence>
<keyword evidence="2" id="KW-1185">Reference proteome</keyword>